<reference evidence="2 3" key="1">
    <citation type="journal article" date="2014" name="World J. Microbiol. Biotechnol.">
        <title>Biodiversity and physiological characteristics of Antarctic and Arctic lichens-associated bacteria.</title>
        <authorList>
            <person name="Lee Y.M."/>
            <person name="Kim E.H."/>
            <person name="Lee H.K."/>
            <person name="Hong S.G."/>
        </authorList>
    </citation>
    <scope>NUCLEOTIDE SEQUENCE [LARGE SCALE GENOMIC DNA]</scope>
    <source>
        <strain evidence="2 3">PAMC 26569</strain>
    </source>
</reference>
<dbReference type="KEGG" id="lck:HN018_17680"/>
<accession>A0A6M8HSY0</accession>
<protein>
    <submittedName>
        <fullName evidence="2">Uncharacterized protein</fullName>
    </submittedName>
</protein>
<keyword evidence="1" id="KW-0472">Membrane</keyword>
<dbReference type="AlphaFoldDB" id="A0A6M8HSY0"/>
<evidence type="ECO:0000313" key="2">
    <source>
        <dbReference type="EMBL" id="QKE91619.1"/>
    </source>
</evidence>
<dbReference type="EMBL" id="CP053708">
    <property type="protein sequence ID" value="QKE91619.1"/>
    <property type="molecule type" value="Genomic_DNA"/>
</dbReference>
<gene>
    <name evidence="2" type="ORF">HN018_17680</name>
</gene>
<proteinExistence type="predicted"/>
<name>A0A6M8HSY0_9PROT</name>
<keyword evidence="1" id="KW-1133">Transmembrane helix</keyword>
<dbReference type="RefSeq" id="WP_171835236.1">
    <property type="nucleotide sequence ID" value="NZ_CP053708.1"/>
</dbReference>
<sequence length="315" mass="33850">MVLPLSRQWGPYRTAFDARTCLARFVDKVCGPDVGIVWAADGDIYALRAPRRDSENFGDIIVFQWLPAAVVVSKKPPSGFWNEAREFIKGALTAEGSALTIQGQAQMAVGQAVNRVVGRMATSHRDDGLGVALDVVCVGLSLALIPTGLGVLAALGLFGGTLLLITDGTSYGMELAGDNERAEAFKINTEKIRIFATIATLPDALWGEMKALQELNEVKKLRAIDRGTAASADALAQRSADSVRAKKYEQIAERANLRSQIRSQQISGSLKYEVSPRGAGLGSALLLLKEEMGNDDSSLRALLQRLQIHTVTAGR</sequence>
<feature type="transmembrane region" description="Helical" evidence="1">
    <location>
        <begin position="143"/>
        <end position="165"/>
    </location>
</feature>
<keyword evidence="1" id="KW-0812">Transmembrane</keyword>
<evidence type="ECO:0000256" key="1">
    <source>
        <dbReference type="SAM" id="Phobius"/>
    </source>
</evidence>
<keyword evidence="3" id="KW-1185">Reference proteome</keyword>
<evidence type="ECO:0000313" key="3">
    <source>
        <dbReference type="Proteomes" id="UP000500767"/>
    </source>
</evidence>
<organism evidence="2 3">
    <name type="scientific">Lichenicola cladoniae</name>
    <dbReference type="NCBI Taxonomy" id="1484109"/>
    <lineage>
        <taxon>Bacteria</taxon>
        <taxon>Pseudomonadati</taxon>
        <taxon>Pseudomonadota</taxon>
        <taxon>Alphaproteobacteria</taxon>
        <taxon>Acetobacterales</taxon>
        <taxon>Acetobacteraceae</taxon>
        <taxon>Lichenicola</taxon>
    </lineage>
</organism>
<dbReference type="Proteomes" id="UP000500767">
    <property type="component" value="Chromosome"/>
</dbReference>